<evidence type="ECO:0008006" key="4">
    <source>
        <dbReference type="Google" id="ProtNLM"/>
    </source>
</evidence>
<dbReference type="SMART" id="SM00320">
    <property type="entry name" value="WD40"/>
    <property type="match status" value="2"/>
</dbReference>
<dbReference type="AlphaFoldDB" id="A0A928BS11"/>
<evidence type="ECO:0000313" key="2">
    <source>
        <dbReference type="EMBL" id="MBE6265481.1"/>
    </source>
</evidence>
<organism evidence="2 3">
    <name type="scientific">Xylanibacter ruminicola</name>
    <name type="common">Prevotella ruminicola</name>
    <dbReference type="NCBI Taxonomy" id="839"/>
    <lineage>
        <taxon>Bacteria</taxon>
        <taxon>Pseudomonadati</taxon>
        <taxon>Bacteroidota</taxon>
        <taxon>Bacteroidia</taxon>
        <taxon>Bacteroidales</taxon>
        <taxon>Prevotellaceae</taxon>
        <taxon>Xylanibacter</taxon>
    </lineage>
</organism>
<dbReference type="SUPFAM" id="SSF50978">
    <property type="entry name" value="WD40 repeat-like"/>
    <property type="match status" value="1"/>
</dbReference>
<evidence type="ECO:0000256" key="1">
    <source>
        <dbReference type="PROSITE-ProRule" id="PRU00221"/>
    </source>
</evidence>
<comment type="caution">
    <text evidence="2">The sequence shown here is derived from an EMBL/GenBank/DDBJ whole genome shotgun (WGS) entry which is preliminary data.</text>
</comment>
<dbReference type="InterPro" id="IPR015943">
    <property type="entry name" value="WD40/YVTN_repeat-like_dom_sf"/>
</dbReference>
<name>A0A928BS11_XYLRU</name>
<dbReference type="Proteomes" id="UP000763088">
    <property type="component" value="Unassembled WGS sequence"/>
</dbReference>
<evidence type="ECO:0000313" key="3">
    <source>
        <dbReference type="Proteomes" id="UP000763088"/>
    </source>
</evidence>
<dbReference type="PROSITE" id="PS50082">
    <property type="entry name" value="WD_REPEATS_2"/>
    <property type="match status" value="1"/>
</dbReference>
<accession>A0A928BS11</accession>
<dbReference type="InterPro" id="IPR001680">
    <property type="entry name" value="WD40_rpt"/>
</dbReference>
<dbReference type="InterPro" id="IPR036322">
    <property type="entry name" value="WD40_repeat_dom_sf"/>
</dbReference>
<protein>
    <recommendedName>
        <fullName evidence="4">WD domain-containing protein, G-beta repeat-containing protein</fullName>
    </recommendedName>
</protein>
<keyword evidence="1" id="KW-0853">WD repeat</keyword>
<reference evidence="2" key="1">
    <citation type="submission" date="2019-04" db="EMBL/GenBank/DDBJ databases">
        <title>Evolution of Biomass-Degrading Anaerobic Consortia Revealed by Metagenomics.</title>
        <authorList>
            <person name="Peng X."/>
        </authorList>
    </citation>
    <scope>NUCLEOTIDE SEQUENCE</scope>
    <source>
        <strain evidence="2">SIG141</strain>
    </source>
</reference>
<proteinExistence type="predicted"/>
<dbReference type="Gene3D" id="2.130.10.10">
    <property type="entry name" value="YVTN repeat-like/Quinoprotein amine dehydrogenase"/>
    <property type="match status" value="1"/>
</dbReference>
<sequence length="524" mass="58941">MKKGTIITGCLALLLVGTAAAGYIGWMSEAQKVKTLQAEIEAMKKQELRSTVLRSVSAQMEEIANEQREISDEKREEALQQTKVANEMRLRSEIERQNALEAERYALASEKKAKEASAIADSQRLVAEHQRIQAIFSKNKADTLSYIALGRSLGSVSTLLAQAGNDEYAIPLSYAAYLYTSRYKGDLYQPAVFRPLMQSSRSVTTWSEHTGAITDFAYMPGEENKLVTLSNYGEIIFCERQGDRLLTKTLLKDSQFDFRDVDISLSTGTIYAVSRSGHLVYIDKDLKIAKPIELTGVLNPMRLHGIDDKNMLIVGENSLAIFDMNRNVVRATQKLPFRVTLSAKKGDQILLFDDKGMMHLVKGPNQFDSKKVPVQGKVTAYNYVGNTGTEAYGMSDGTIWMVYKNGSQQKMIGHLSRISRLYLKGARLYSASYDGSVKVWNPHKEKQEPITLVETGNWIMSFKFDSAMSTVWLGDFKGNLTAVNLSIPQMVKAIRNRIKRNFTRDEWNSYIGVEVPYEKFVEKN</sequence>
<feature type="repeat" description="WD" evidence="1">
    <location>
        <begin position="411"/>
        <end position="441"/>
    </location>
</feature>
<dbReference type="EMBL" id="SUYD01000003">
    <property type="protein sequence ID" value="MBE6265481.1"/>
    <property type="molecule type" value="Genomic_DNA"/>
</dbReference>
<gene>
    <name evidence="2" type="ORF">E7102_03270</name>
</gene>